<feature type="transmembrane region" description="Helical" evidence="6">
    <location>
        <begin position="81"/>
        <end position="98"/>
    </location>
</feature>
<feature type="transmembrane region" description="Helical" evidence="6">
    <location>
        <begin position="459"/>
        <end position="481"/>
    </location>
</feature>
<dbReference type="GO" id="GO:0005886">
    <property type="term" value="C:plasma membrane"/>
    <property type="evidence" value="ECO:0007669"/>
    <property type="project" value="UniProtKB-SubCell"/>
</dbReference>
<keyword evidence="3 6" id="KW-0812">Transmembrane</keyword>
<feature type="domain" description="Na+/H+ antiporter NhaC-like C-terminal" evidence="7">
    <location>
        <begin position="80"/>
        <end position="223"/>
    </location>
</feature>
<dbReference type="InterPro" id="IPR018461">
    <property type="entry name" value="Na/H_Antiport_NhaC-like_C"/>
</dbReference>
<feature type="transmembrane region" description="Helical" evidence="6">
    <location>
        <begin position="285"/>
        <end position="318"/>
    </location>
</feature>
<dbReference type="Pfam" id="PF03553">
    <property type="entry name" value="Na_H_antiporter"/>
    <property type="match status" value="1"/>
</dbReference>
<evidence type="ECO:0000256" key="3">
    <source>
        <dbReference type="ARBA" id="ARBA00022692"/>
    </source>
</evidence>
<organism evidence="8 9">
    <name type="scientific">Propionibacterium cyclohexanicum</name>
    <dbReference type="NCBI Taxonomy" id="64702"/>
    <lineage>
        <taxon>Bacteria</taxon>
        <taxon>Bacillati</taxon>
        <taxon>Actinomycetota</taxon>
        <taxon>Actinomycetes</taxon>
        <taxon>Propionibacteriales</taxon>
        <taxon>Propionibacteriaceae</taxon>
        <taxon>Propionibacterium</taxon>
    </lineage>
</organism>
<feature type="transmembrane region" description="Helical" evidence="6">
    <location>
        <begin position="413"/>
        <end position="431"/>
    </location>
</feature>
<reference evidence="8 9" key="1">
    <citation type="submission" date="2016-10" db="EMBL/GenBank/DDBJ databases">
        <authorList>
            <person name="de Groot N.N."/>
        </authorList>
    </citation>
    <scope>NUCLEOTIDE SEQUENCE [LARGE SCALE GENOMIC DNA]</scope>
    <source>
        <strain evidence="8 9">DSM 16859</strain>
    </source>
</reference>
<feature type="transmembrane region" description="Helical" evidence="6">
    <location>
        <begin position="154"/>
        <end position="182"/>
    </location>
</feature>
<evidence type="ECO:0000256" key="4">
    <source>
        <dbReference type="ARBA" id="ARBA00022989"/>
    </source>
</evidence>
<dbReference type="STRING" id="64702.SAMN05443377_1336"/>
<dbReference type="Proteomes" id="UP000198815">
    <property type="component" value="Unassembled WGS sequence"/>
</dbReference>
<evidence type="ECO:0000259" key="7">
    <source>
        <dbReference type="Pfam" id="PF03553"/>
    </source>
</evidence>
<comment type="subcellular location">
    <subcellularLocation>
        <location evidence="1">Cell membrane</location>
        <topology evidence="1">Multi-pass membrane protein</topology>
    </subcellularLocation>
</comment>
<evidence type="ECO:0000256" key="5">
    <source>
        <dbReference type="ARBA" id="ARBA00023136"/>
    </source>
</evidence>
<accession>A0A1H9TZN6</accession>
<feature type="transmembrane region" description="Helical" evidence="6">
    <location>
        <begin position="230"/>
        <end position="252"/>
    </location>
</feature>
<feature type="transmembrane region" description="Helical" evidence="6">
    <location>
        <begin position="339"/>
        <end position="361"/>
    </location>
</feature>
<dbReference type="AlphaFoldDB" id="A0A1H9TZN6"/>
<evidence type="ECO:0000313" key="9">
    <source>
        <dbReference type="Proteomes" id="UP000198815"/>
    </source>
</evidence>
<evidence type="ECO:0000313" key="8">
    <source>
        <dbReference type="EMBL" id="SES02656.1"/>
    </source>
</evidence>
<sequence>MRTDTAPVANSQLSAPRHRPADLARGGAAVAGLVLAASVSPLVRAAADSGGTDPASLWGLLPIGLYAVLAISGMRILPSTLVAMAGGLLLNLPTLPQIGSMVVSSLTNQVTLIGLIIVLGAGVGGVLQVSGVARSIVSGVIGLMGNRGRRTVALGIMLACLVLVAALGTLAGALAIAAPLLIPVAARLGYTRTATATLMFTGGCAGLALAPFAGSNVAIMDAAEVGYGEYLLYGALPLAMLTLLIGIFWVPIVQRRSARRGDLYTAAEAAEVPSPVGGSTRAPTAGFLVLLVILVVIAVVTGVGIVFPLIALPVLAIVTGVTARTPPRIWLRAVGKGMGSMAGVFLLFWLLAVLFIIIDRLHPFDAVLTLLGPHLEASSPFVFSVIVALIGWVGVPGATAAQVVLIDQVFGPLAGQMGVGAASWVIVLLFSSKADTYGPFPNPNMVSSMGLAHSKDLRAMLLTGWVLLVPVALMYLMILLVETTS</sequence>
<name>A0A1H9TZN6_9ACTN</name>
<evidence type="ECO:0000256" key="1">
    <source>
        <dbReference type="ARBA" id="ARBA00004651"/>
    </source>
</evidence>
<feature type="transmembrane region" description="Helical" evidence="6">
    <location>
        <begin position="55"/>
        <end position="74"/>
    </location>
</feature>
<keyword evidence="2" id="KW-1003">Cell membrane</keyword>
<evidence type="ECO:0000256" key="2">
    <source>
        <dbReference type="ARBA" id="ARBA00022475"/>
    </source>
</evidence>
<gene>
    <name evidence="8" type="ORF">SAMN05443377_1336</name>
</gene>
<dbReference type="EMBL" id="FOGZ01000033">
    <property type="protein sequence ID" value="SES02656.1"/>
    <property type="molecule type" value="Genomic_DNA"/>
</dbReference>
<feature type="transmembrane region" description="Helical" evidence="6">
    <location>
        <begin position="381"/>
        <end position="406"/>
    </location>
</feature>
<keyword evidence="4 6" id="KW-1133">Transmembrane helix</keyword>
<keyword evidence="5 6" id="KW-0472">Membrane</keyword>
<dbReference type="RefSeq" id="WP_143052911.1">
    <property type="nucleotide sequence ID" value="NZ_FOGZ01000033.1"/>
</dbReference>
<proteinExistence type="predicted"/>
<evidence type="ECO:0000256" key="6">
    <source>
        <dbReference type="SAM" id="Phobius"/>
    </source>
</evidence>
<dbReference type="OrthoDB" id="1837at2"/>
<feature type="transmembrane region" description="Helical" evidence="6">
    <location>
        <begin position="194"/>
        <end position="218"/>
    </location>
</feature>
<protein>
    <submittedName>
        <fullName evidence="8">Na+/H+ antiporter family protein</fullName>
    </submittedName>
</protein>
<keyword evidence="9" id="KW-1185">Reference proteome</keyword>
<feature type="transmembrane region" description="Helical" evidence="6">
    <location>
        <begin position="110"/>
        <end position="133"/>
    </location>
</feature>